<gene>
    <name evidence="5" type="ORF">NP233_g6748</name>
</gene>
<dbReference type="Pfam" id="PF07690">
    <property type="entry name" value="MFS_1"/>
    <property type="match status" value="1"/>
</dbReference>
<evidence type="ECO:0000256" key="1">
    <source>
        <dbReference type="ARBA" id="ARBA00004141"/>
    </source>
</evidence>
<feature type="transmembrane region" description="Helical" evidence="4">
    <location>
        <begin position="353"/>
        <end position="372"/>
    </location>
</feature>
<dbReference type="AlphaFoldDB" id="A0AAD5VQG8"/>
<dbReference type="GO" id="GO:0016020">
    <property type="term" value="C:membrane"/>
    <property type="evidence" value="ECO:0007669"/>
    <property type="project" value="UniProtKB-SubCell"/>
</dbReference>
<feature type="compositionally biased region" description="Polar residues" evidence="3">
    <location>
        <begin position="1"/>
        <end position="13"/>
    </location>
</feature>
<evidence type="ECO:0000256" key="3">
    <source>
        <dbReference type="SAM" id="MobiDB-lite"/>
    </source>
</evidence>
<name>A0AAD5VQG8_9AGAR</name>
<evidence type="ECO:0000313" key="5">
    <source>
        <dbReference type="EMBL" id="KAJ3566842.1"/>
    </source>
</evidence>
<dbReference type="GO" id="GO:0022857">
    <property type="term" value="F:transmembrane transporter activity"/>
    <property type="evidence" value="ECO:0007669"/>
    <property type="project" value="InterPro"/>
</dbReference>
<organism evidence="5 6">
    <name type="scientific">Leucocoprinus birnbaumii</name>
    <dbReference type="NCBI Taxonomy" id="56174"/>
    <lineage>
        <taxon>Eukaryota</taxon>
        <taxon>Fungi</taxon>
        <taxon>Dikarya</taxon>
        <taxon>Basidiomycota</taxon>
        <taxon>Agaricomycotina</taxon>
        <taxon>Agaricomycetes</taxon>
        <taxon>Agaricomycetidae</taxon>
        <taxon>Agaricales</taxon>
        <taxon>Agaricineae</taxon>
        <taxon>Agaricaceae</taxon>
        <taxon>Leucocoprinus</taxon>
    </lineage>
</organism>
<reference evidence="5" key="1">
    <citation type="submission" date="2022-07" db="EMBL/GenBank/DDBJ databases">
        <title>Genome Sequence of Leucocoprinus birnbaumii.</title>
        <authorList>
            <person name="Buettner E."/>
        </authorList>
    </citation>
    <scope>NUCLEOTIDE SEQUENCE</scope>
    <source>
        <strain evidence="5">VT141</strain>
    </source>
</reference>
<feature type="transmembrane region" description="Helical" evidence="4">
    <location>
        <begin position="250"/>
        <end position="267"/>
    </location>
</feature>
<accession>A0AAD5VQG8</accession>
<evidence type="ECO:0000256" key="2">
    <source>
        <dbReference type="ARBA" id="ARBA00006727"/>
    </source>
</evidence>
<dbReference type="PANTHER" id="PTHR11360:SF177">
    <property type="entry name" value="RIBOFLAVIN TRANSPORTER MCH5"/>
    <property type="match status" value="1"/>
</dbReference>
<keyword evidence="4" id="KW-0812">Transmembrane</keyword>
<feature type="transmembrane region" description="Helical" evidence="4">
    <location>
        <begin position="152"/>
        <end position="169"/>
    </location>
</feature>
<feature type="transmembrane region" description="Helical" evidence="4">
    <location>
        <begin position="288"/>
        <end position="311"/>
    </location>
</feature>
<feature type="compositionally biased region" description="Basic and acidic residues" evidence="3">
    <location>
        <begin position="15"/>
        <end position="29"/>
    </location>
</feature>
<feature type="transmembrane region" description="Helical" evidence="4">
    <location>
        <begin position="467"/>
        <end position="487"/>
    </location>
</feature>
<comment type="caution">
    <text evidence="5">The sequence shown here is derived from an EMBL/GenBank/DDBJ whole genome shotgun (WGS) entry which is preliminary data.</text>
</comment>
<proteinExistence type="inferred from homology"/>
<evidence type="ECO:0000313" key="6">
    <source>
        <dbReference type="Proteomes" id="UP001213000"/>
    </source>
</evidence>
<dbReference type="InterPro" id="IPR050327">
    <property type="entry name" value="Proton-linked_MCT"/>
</dbReference>
<feature type="region of interest" description="Disordered" evidence="3">
    <location>
        <begin position="1"/>
        <end position="29"/>
    </location>
</feature>
<dbReference type="EMBL" id="JANIEX010000456">
    <property type="protein sequence ID" value="KAJ3566842.1"/>
    <property type="molecule type" value="Genomic_DNA"/>
</dbReference>
<keyword evidence="6" id="KW-1185">Reference proteome</keyword>
<dbReference type="InterPro" id="IPR036259">
    <property type="entry name" value="MFS_trans_sf"/>
</dbReference>
<keyword evidence="4" id="KW-0472">Membrane</keyword>
<evidence type="ECO:0000256" key="4">
    <source>
        <dbReference type="SAM" id="Phobius"/>
    </source>
</evidence>
<feature type="transmembrane region" description="Helical" evidence="4">
    <location>
        <begin position="126"/>
        <end position="145"/>
    </location>
</feature>
<feature type="transmembrane region" description="Helical" evidence="4">
    <location>
        <begin position="378"/>
        <end position="399"/>
    </location>
</feature>
<dbReference type="InterPro" id="IPR011701">
    <property type="entry name" value="MFS"/>
</dbReference>
<dbReference type="Gene3D" id="1.20.1250.20">
    <property type="entry name" value="MFS general substrate transporter like domains"/>
    <property type="match status" value="2"/>
</dbReference>
<sequence length="496" mass="53429">MPSSDHSTTTSGPYSHHESQTDLEKSPSHSHLEIGSLDKAANSPTEQCSEDVQCGAIPDGGLKAWGVVLGAFLIQFCTSGQVMTQILSLLMILKKIQLCLSRSVFFQENFEDYYTRVYLTEYSASAISWIGSVNTFILLAMGLVGGRLYDRGYVGSLLMSLSLFALSFAKQNQYAVVLVTQGIGMGLGASLAYIPSFAIVAQYFDKKRAMVFPLVAAGVSAGAALTPIMINNLLQKRHLSFATTTRIHAGMMTVLLITICLLVRPRLTPPTTHASLSACFKKFAKDKAYVILVTGFTLFGLGLFFPIFFLQLAATTHGLDPDFAFYSLVVLNSCSSIGRVLSALVAHKTRVDWMAVGSAIVCGCIIFAFLHIGSAASVVLVGIIYGFAFGILVATMAPLTNILTDNPAELGQPPSRHRFCLDRSVGSLYPEPCFEGLKSLHTGFGELVGPPIMGALLTGYRWWRPTVFSGVVLLAAATCFATVSIIVGNKFKMSTN</sequence>
<comment type="subcellular location">
    <subcellularLocation>
        <location evidence="1">Membrane</location>
        <topology evidence="1">Multi-pass membrane protein</topology>
    </subcellularLocation>
</comment>
<protein>
    <submittedName>
        <fullName evidence="5">Uncharacterized protein</fullName>
    </submittedName>
</protein>
<dbReference type="SUPFAM" id="SSF103473">
    <property type="entry name" value="MFS general substrate transporter"/>
    <property type="match status" value="1"/>
</dbReference>
<dbReference type="Proteomes" id="UP001213000">
    <property type="component" value="Unassembled WGS sequence"/>
</dbReference>
<keyword evidence="4" id="KW-1133">Transmembrane helix</keyword>
<feature type="transmembrane region" description="Helical" evidence="4">
    <location>
        <begin position="67"/>
        <end position="93"/>
    </location>
</feature>
<feature type="transmembrane region" description="Helical" evidence="4">
    <location>
        <begin position="211"/>
        <end position="230"/>
    </location>
</feature>
<comment type="similarity">
    <text evidence="2">Belongs to the major facilitator superfamily. Monocarboxylate porter (TC 2.A.1.13) family.</text>
</comment>
<feature type="transmembrane region" description="Helical" evidence="4">
    <location>
        <begin position="175"/>
        <end position="199"/>
    </location>
</feature>
<dbReference type="PANTHER" id="PTHR11360">
    <property type="entry name" value="MONOCARBOXYLATE TRANSPORTER"/>
    <property type="match status" value="1"/>
</dbReference>